<organism evidence="11 14">
    <name type="scientific">Medicago truncatula</name>
    <name type="common">Barrel medic</name>
    <name type="synonym">Medicago tribuloides</name>
    <dbReference type="NCBI Taxonomy" id="3880"/>
    <lineage>
        <taxon>Eukaryota</taxon>
        <taxon>Viridiplantae</taxon>
        <taxon>Streptophyta</taxon>
        <taxon>Embryophyta</taxon>
        <taxon>Tracheophyta</taxon>
        <taxon>Spermatophyta</taxon>
        <taxon>Magnoliopsida</taxon>
        <taxon>eudicotyledons</taxon>
        <taxon>Gunneridae</taxon>
        <taxon>Pentapetalae</taxon>
        <taxon>rosids</taxon>
        <taxon>fabids</taxon>
        <taxon>Fabales</taxon>
        <taxon>Fabaceae</taxon>
        <taxon>Papilionoideae</taxon>
        <taxon>50 kb inversion clade</taxon>
        <taxon>NPAAA clade</taxon>
        <taxon>Hologalegina</taxon>
        <taxon>IRL clade</taxon>
        <taxon>Trifolieae</taxon>
        <taxon>Medicago</taxon>
    </lineage>
</organism>
<dbReference type="PaxDb" id="3880-AES90468"/>
<comment type="similarity">
    <text evidence="2">Belongs to the JARID1 histone demethylase family.</text>
</comment>
<dbReference type="PANTHER" id="PTHR12549:SF42">
    <property type="entry name" value="LYSINE-SPECIFIC DEMETHYLASE JMJ28"/>
    <property type="match status" value="1"/>
</dbReference>
<dbReference type="Pfam" id="PF02373">
    <property type="entry name" value="JmjC"/>
    <property type="match status" value="1"/>
</dbReference>
<dbReference type="InterPro" id="IPR045109">
    <property type="entry name" value="LSDs-like"/>
</dbReference>
<dbReference type="OMA" id="RQYFMGS"/>
<dbReference type="ExpressionAtlas" id="G7JSV4">
    <property type="expression patterns" value="differential"/>
</dbReference>
<proteinExistence type="inferred from homology"/>
<feature type="domain" description="RING-type" evidence="8">
    <location>
        <begin position="260"/>
        <end position="306"/>
    </location>
</feature>
<dbReference type="InterPro" id="IPR001841">
    <property type="entry name" value="Znf_RING"/>
</dbReference>
<reference evidence="11 14" key="2">
    <citation type="journal article" date="2014" name="BMC Genomics">
        <title>An improved genome release (version Mt4.0) for the model legume Medicago truncatula.</title>
        <authorList>
            <person name="Tang H."/>
            <person name="Krishnakumar V."/>
            <person name="Bidwell S."/>
            <person name="Rosen B."/>
            <person name="Chan A."/>
            <person name="Zhou S."/>
            <person name="Gentzbittel L."/>
            <person name="Childs K.L."/>
            <person name="Yandell M."/>
            <person name="Gundlach H."/>
            <person name="Mayer K.F."/>
            <person name="Schwartz D.C."/>
            <person name="Town C.D."/>
        </authorList>
    </citation>
    <scope>GENOME REANNOTATION</scope>
    <source>
        <strain evidence="13 14">cv. Jemalong A17</strain>
    </source>
</reference>
<dbReference type="Pfam" id="PF08879">
    <property type="entry name" value="WRC"/>
    <property type="match status" value="1"/>
</dbReference>
<dbReference type="SUPFAM" id="SSF51197">
    <property type="entry name" value="Clavaminate synthase-like"/>
    <property type="match status" value="1"/>
</dbReference>
<dbReference type="EMBL" id="CM001220">
    <property type="protein sequence ID" value="AES90468.1"/>
    <property type="molecule type" value="Genomic_DNA"/>
</dbReference>
<sequence length="1282" mass="144335">MARKSSSANEELLPDELRCGRTDGKQWRCKRRVMDNLKLCEIHYLQGKHRQYREKVPESLKLQRKRKNKEEEQEQETVVGVDNVEETVRVEKEFKMELRKTKKKKVKLAESSESLTDSPSGSVPARKKTLKQCDTQLDLIRMVLEREVEKRKRNNTNKKKNKKKKMKKKVIKEEVELHDFKEGELRRELPNGVMEISPASTPGDYKNVGTHCDVKVGDHKIVAVTPHYFRSKNIDRVALGKLQVVPYGPSLKKGNTKRKCHSCQRSDSLNLVQCSSCNKEFFCFDCIRDRYLDTRKEVKKACPVCQRTCTCKVCLAGQNNDSESKDSESKANLSSKSRVDRILHFHYLICMLLPVLKRISENRETELETEAKIKGKSISDIQIKQVEFGYSENIYCNHCKTPVLDLHRTCDSCSYSLCLRCCEKLCQRTSGEINSSFLKLRDQMKVCVDSEHRILDQKDICCGNLTATSTLPQRTNCNDIEKASCHPTEVGGCGTGLFDLTASTLPERTNCNDIEKASCRPTEVGGCGTGLFDLTATSTLPERTNCNDSEKVSCPPTELGGRDTGLLDLTTCSTLPDMTNCNDSKKVSCPPTELGGRDTGLLDLTTTSMLPEMTNCNDSKKVSCPPTELDGRDTGLLDLTATSTLPEMTNCNDIEKVSCPPTELGGRDTDLLDLTATSTLPEMTNCNDIKKVSCPPLELGGRDTDMLDLTATSTSPERTNCNDIEKVSCPPTELGGCGTGLLDLLCIFPSTLLRKMEVKAEEIVCSYDFPETSDKSSSCSLCFDTDLNTDRYNQLQKAAERGDSSDNCLFCPTVLDISGDNFEHFQKHWGKGQPIVVQDVLQSTSNLSWNPLFMFCTYLEQSITKYENNKELLESCLDWCEVEINIRQYFTGSLKCRPQRNTWHEMLKLNGWLSSQVFKEQFPAHFSEVIDALPVQEYMNPVSGLLNLAANLPDRSPKHDIGPYVYISYGCADTEADSVTKLCCDSYDVVNIMTHSADVPLSTEQLTKIRKLLKKHKALCQVESVELLPEREVKGMALSHAEETVQKGLPSMGKEGIEFFRRVDRTSCISSTGAKIASTQSIYNNISQDGEHNIVSDSEPSLHGTVPTTNLSPRSPAESSSCYKKKFTEHSGAQWDVFRRQDVPKLVEYIKRHCDELTNTHDSHKKMVHPILDQSIFLDHIHKMRLKEEFKIEPWTFQQHVGEAVIIPAGCPYQIRNSKCCVHAVLEFVSPENVAECIQLIDEVRRLPEDHKAKVDKLEVKKMALHSMSAAIDEIRQLTCKT</sequence>
<evidence type="ECO:0000256" key="6">
    <source>
        <dbReference type="PROSITE-ProRule" id="PRU01002"/>
    </source>
</evidence>
<reference evidence="12" key="5">
    <citation type="journal article" date="2018" name="Nat. Plants">
        <title>Whole-genome landscape of Medicago truncatula symbiotic genes.</title>
        <authorList>
            <person name="Pecrix Y."/>
            <person name="Gamas P."/>
            <person name="Carrere S."/>
        </authorList>
    </citation>
    <scope>NUCLEOTIDE SEQUENCE</scope>
    <source>
        <tissue evidence="12">Leaves</tissue>
    </source>
</reference>
<keyword evidence="4" id="KW-0539">Nucleus</keyword>
<dbReference type="PANTHER" id="PTHR12549">
    <property type="entry name" value="JMJC DOMAIN-CONTAINING HISTONE DEMETHYLATION PROTEIN"/>
    <property type="match status" value="1"/>
</dbReference>
<evidence type="ECO:0000313" key="14">
    <source>
        <dbReference type="Proteomes" id="UP000002051"/>
    </source>
</evidence>
<reference evidence="15" key="4">
    <citation type="journal article" date="2018" name="Nat. Plants">
        <title>Whole-genome landscape of Medicago truncatula symbiotic genes.</title>
        <authorList>
            <person name="Pecrix Y."/>
            <person name="Staton S.E."/>
            <person name="Sallet E."/>
            <person name="Lelandais-Briere C."/>
            <person name="Moreau S."/>
            <person name="Carrere S."/>
            <person name="Blein T."/>
            <person name="Jardinaud M.F."/>
            <person name="Latrasse D."/>
            <person name="Zouine M."/>
            <person name="Zahm M."/>
            <person name="Kreplak J."/>
            <person name="Mayjonade B."/>
            <person name="Satge C."/>
            <person name="Perez M."/>
            <person name="Cauet S."/>
            <person name="Marande W."/>
            <person name="Chantry-Darmon C."/>
            <person name="Lopez-Roques C."/>
            <person name="Bouchez O."/>
            <person name="Berard A."/>
            <person name="Debelle F."/>
            <person name="Munos S."/>
            <person name="Bendahmane A."/>
            <person name="Berges H."/>
            <person name="Niebel A."/>
            <person name="Buitink J."/>
            <person name="Frugier F."/>
            <person name="Benhamed M."/>
            <person name="Crespi M."/>
            <person name="Gouzy J."/>
            <person name="Gamas P."/>
        </authorList>
    </citation>
    <scope>NUCLEOTIDE SEQUENCE [LARGE SCALE GENOMIC DNA]</scope>
    <source>
        <strain evidence="15">cv. Jemalong A17</strain>
    </source>
</reference>
<evidence type="ECO:0000313" key="15">
    <source>
        <dbReference type="Proteomes" id="UP000265566"/>
    </source>
</evidence>
<dbReference type="GO" id="GO:0032454">
    <property type="term" value="F:histone H3K9 demethylase activity"/>
    <property type="evidence" value="ECO:0000318"/>
    <property type="project" value="GO_Central"/>
</dbReference>
<dbReference type="eggNOG" id="KOG1356">
    <property type="taxonomic scope" value="Eukaryota"/>
</dbReference>
<dbReference type="PROSITE" id="PS51184">
    <property type="entry name" value="JMJC"/>
    <property type="match status" value="1"/>
</dbReference>
<evidence type="ECO:0000256" key="5">
    <source>
        <dbReference type="PROSITE-ProRule" id="PRU00175"/>
    </source>
</evidence>
<protein>
    <submittedName>
        <fullName evidence="12">Putative chromatin regulator PHD family</fullName>
    </submittedName>
    <submittedName>
        <fullName evidence="11">Transcription factor jumonji (JmjC) domain protein</fullName>
    </submittedName>
</protein>
<dbReference type="SMART" id="SM00558">
    <property type="entry name" value="JmjC"/>
    <property type="match status" value="1"/>
</dbReference>
<dbReference type="KEGG" id="mtr:11429524"/>
<evidence type="ECO:0000313" key="13">
    <source>
        <dbReference type="EnsemblPlants" id="AES90468"/>
    </source>
</evidence>
<dbReference type="GO" id="GO:0008270">
    <property type="term" value="F:zinc ion binding"/>
    <property type="evidence" value="ECO:0007669"/>
    <property type="project" value="UniProtKB-KW"/>
</dbReference>
<feature type="domain" description="JmjC" evidence="9">
    <location>
        <begin position="941"/>
        <end position="1245"/>
    </location>
</feature>
<dbReference type="EnsemblPlants" id="AES90468">
    <property type="protein sequence ID" value="AES90468"/>
    <property type="gene ID" value="MTR_4g091520"/>
</dbReference>
<evidence type="ECO:0000256" key="7">
    <source>
        <dbReference type="SAM" id="MobiDB-lite"/>
    </source>
</evidence>
<keyword evidence="3" id="KW-0479">Metal-binding</keyword>
<dbReference type="Gene3D" id="2.60.120.650">
    <property type="entry name" value="Cupin"/>
    <property type="match status" value="1"/>
</dbReference>
<evidence type="ECO:0000259" key="9">
    <source>
        <dbReference type="PROSITE" id="PS51184"/>
    </source>
</evidence>
<dbReference type="HOGENOM" id="CLU_001811_2_0_1"/>
<keyword evidence="14" id="KW-1185">Reference proteome</keyword>
<evidence type="ECO:0000256" key="2">
    <source>
        <dbReference type="ARBA" id="ARBA00006801"/>
    </source>
</evidence>
<dbReference type="STRING" id="3880.G7JSV4"/>
<feature type="compositionally biased region" description="Basic residues" evidence="7">
    <location>
        <begin position="151"/>
        <end position="169"/>
    </location>
</feature>
<evidence type="ECO:0000256" key="4">
    <source>
        <dbReference type="ARBA" id="ARBA00023242"/>
    </source>
</evidence>
<dbReference type="PROSITE" id="PS51667">
    <property type="entry name" value="WRC"/>
    <property type="match status" value="1"/>
</dbReference>
<feature type="region of interest" description="Disordered" evidence="7">
    <location>
        <begin position="150"/>
        <end position="169"/>
    </location>
</feature>
<dbReference type="GO" id="GO:0006357">
    <property type="term" value="P:regulation of transcription by RNA polymerase II"/>
    <property type="evidence" value="ECO:0000318"/>
    <property type="project" value="GO_Central"/>
</dbReference>
<feature type="region of interest" description="Disordered" evidence="7">
    <location>
        <begin position="102"/>
        <end position="128"/>
    </location>
</feature>
<comment type="subcellular location">
    <subcellularLocation>
        <location evidence="1">Nucleus</location>
    </subcellularLocation>
</comment>
<keyword evidence="5" id="KW-0862">Zinc</keyword>
<keyword evidence="5" id="KW-0863">Zinc-finger</keyword>
<dbReference type="Proteomes" id="UP000265566">
    <property type="component" value="Chromosome 4"/>
</dbReference>
<reference evidence="11 14" key="1">
    <citation type="journal article" date="2011" name="Nature">
        <title>The Medicago genome provides insight into the evolution of rhizobial symbioses.</title>
        <authorList>
            <person name="Young N.D."/>
            <person name="Debelle F."/>
            <person name="Oldroyd G.E."/>
            <person name="Geurts R."/>
            <person name="Cannon S.B."/>
            <person name="Udvardi M.K."/>
            <person name="Benedito V.A."/>
            <person name="Mayer K.F."/>
            <person name="Gouzy J."/>
            <person name="Schoof H."/>
            <person name="Van de Peer Y."/>
            <person name="Proost S."/>
            <person name="Cook D.R."/>
            <person name="Meyers B.C."/>
            <person name="Spannagl M."/>
            <person name="Cheung F."/>
            <person name="De Mita S."/>
            <person name="Krishnakumar V."/>
            <person name="Gundlach H."/>
            <person name="Zhou S."/>
            <person name="Mudge J."/>
            <person name="Bharti A.K."/>
            <person name="Murray J.D."/>
            <person name="Naoumkina M.A."/>
            <person name="Rosen B."/>
            <person name="Silverstein K.A."/>
            <person name="Tang H."/>
            <person name="Rombauts S."/>
            <person name="Zhao P.X."/>
            <person name="Zhou P."/>
            <person name="Barbe V."/>
            <person name="Bardou P."/>
            <person name="Bechner M."/>
            <person name="Bellec A."/>
            <person name="Berger A."/>
            <person name="Berges H."/>
            <person name="Bidwell S."/>
            <person name="Bisseling T."/>
            <person name="Choisne N."/>
            <person name="Couloux A."/>
            <person name="Denny R."/>
            <person name="Deshpande S."/>
            <person name="Dai X."/>
            <person name="Doyle J.J."/>
            <person name="Dudez A.M."/>
            <person name="Farmer A.D."/>
            <person name="Fouteau S."/>
            <person name="Franken C."/>
            <person name="Gibelin C."/>
            <person name="Gish J."/>
            <person name="Goldstein S."/>
            <person name="Gonzalez A.J."/>
            <person name="Green P.J."/>
            <person name="Hallab A."/>
            <person name="Hartog M."/>
            <person name="Hua A."/>
            <person name="Humphray S.J."/>
            <person name="Jeong D.H."/>
            <person name="Jing Y."/>
            <person name="Jocker A."/>
            <person name="Kenton S.M."/>
            <person name="Kim D.J."/>
            <person name="Klee K."/>
            <person name="Lai H."/>
            <person name="Lang C."/>
            <person name="Lin S."/>
            <person name="Macmil S.L."/>
            <person name="Magdelenat G."/>
            <person name="Matthews L."/>
            <person name="McCorrison J."/>
            <person name="Monaghan E.L."/>
            <person name="Mun J.H."/>
            <person name="Najar F.Z."/>
            <person name="Nicholson C."/>
            <person name="Noirot C."/>
            <person name="O'Bleness M."/>
            <person name="Paule C.R."/>
            <person name="Poulain J."/>
            <person name="Prion F."/>
            <person name="Qin B."/>
            <person name="Qu C."/>
            <person name="Retzel E.F."/>
            <person name="Riddle C."/>
            <person name="Sallet E."/>
            <person name="Samain S."/>
            <person name="Samson N."/>
            <person name="Sanders I."/>
            <person name="Saurat O."/>
            <person name="Scarpelli C."/>
            <person name="Schiex T."/>
            <person name="Segurens B."/>
            <person name="Severin A.J."/>
            <person name="Sherrier D.J."/>
            <person name="Shi R."/>
            <person name="Sims S."/>
            <person name="Singer S.R."/>
            <person name="Sinharoy S."/>
            <person name="Sterck L."/>
            <person name="Viollet A."/>
            <person name="Wang B.B."/>
            <person name="Wang K."/>
            <person name="Wang M."/>
            <person name="Wang X."/>
            <person name="Warfsmann J."/>
            <person name="Weissenbach J."/>
            <person name="White D.D."/>
            <person name="White J.D."/>
            <person name="Wiley G.B."/>
            <person name="Wincker P."/>
            <person name="Xing Y."/>
            <person name="Yang L."/>
            <person name="Yao Z."/>
            <person name="Ying F."/>
            <person name="Zhai J."/>
            <person name="Zhou L."/>
            <person name="Zuber A."/>
            <person name="Denarie J."/>
            <person name="Dixon R.A."/>
            <person name="May G.D."/>
            <person name="Schwartz D.C."/>
            <person name="Rogers J."/>
            <person name="Quetier F."/>
            <person name="Town C.D."/>
            <person name="Roe B.A."/>
        </authorList>
    </citation>
    <scope>NUCLEOTIDE SEQUENCE [LARGE SCALE GENOMIC DNA]</scope>
    <source>
        <strain evidence="11">A17</strain>
        <strain evidence="13 14">cv. Jemalong A17</strain>
    </source>
</reference>
<dbReference type="Gramene" id="rna25127">
    <property type="protein sequence ID" value="RHN62537.1"/>
    <property type="gene ID" value="gene25127"/>
</dbReference>
<evidence type="ECO:0000259" key="8">
    <source>
        <dbReference type="PROSITE" id="PS50089"/>
    </source>
</evidence>
<evidence type="ECO:0000313" key="11">
    <source>
        <dbReference type="EMBL" id="AES90468.1"/>
    </source>
</evidence>
<feature type="domain" description="WRC" evidence="10">
    <location>
        <begin position="13"/>
        <end position="59"/>
    </location>
</feature>
<dbReference type="InterPro" id="IPR014977">
    <property type="entry name" value="WRC_dom"/>
</dbReference>
<dbReference type="GO" id="GO:0000118">
    <property type="term" value="C:histone deacetylase complex"/>
    <property type="evidence" value="ECO:0000318"/>
    <property type="project" value="GO_Central"/>
</dbReference>
<dbReference type="Proteomes" id="UP000002051">
    <property type="component" value="Chromosome 4"/>
</dbReference>
<dbReference type="EMBL" id="PSQE01000004">
    <property type="protein sequence ID" value="RHN62537.1"/>
    <property type="molecule type" value="Genomic_DNA"/>
</dbReference>
<evidence type="ECO:0000313" key="12">
    <source>
        <dbReference type="EMBL" id="RHN62537.1"/>
    </source>
</evidence>
<reference evidence="13" key="3">
    <citation type="submission" date="2015-04" db="UniProtKB">
        <authorList>
            <consortium name="EnsemblPlants"/>
        </authorList>
    </citation>
    <scope>IDENTIFICATION</scope>
    <source>
        <strain evidence="13">cv. Jemalong A17</strain>
    </source>
</reference>
<dbReference type="GO" id="GO:0003712">
    <property type="term" value="F:transcription coregulator activity"/>
    <property type="evidence" value="ECO:0000318"/>
    <property type="project" value="GO_Central"/>
</dbReference>
<evidence type="ECO:0000259" key="10">
    <source>
        <dbReference type="PROSITE" id="PS51667"/>
    </source>
</evidence>
<dbReference type="OrthoDB" id="1667110at2759"/>
<dbReference type="PROSITE" id="PS50089">
    <property type="entry name" value="ZF_RING_2"/>
    <property type="match status" value="1"/>
</dbReference>
<comment type="caution">
    <text evidence="6">Lacks conserved residue(s) required for the propagation of feature annotation.</text>
</comment>
<name>G7JSV4_MEDTR</name>
<gene>
    <name evidence="13" type="primary">11429524</name>
    <name evidence="11" type="ordered locus">MTR_4g091520</name>
    <name evidence="12" type="ORF">MtrunA17_Chr4g0048531</name>
</gene>
<dbReference type="GO" id="GO:0000785">
    <property type="term" value="C:chromatin"/>
    <property type="evidence" value="ECO:0000318"/>
    <property type="project" value="GO_Central"/>
</dbReference>
<accession>G7JSV4</accession>
<dbReference type="InterPro" id="IPR003347">
    <property type="entry name" value="JmjC_dom"/>
</dbReference>
<dbReference type="GO" id="GO:0031490">
    <property type="term" value="F:chromatin DNA binding"/>
    <property type="evidence" value="ECO:0000318"/>
    <property type="project" value="GO_Central"/>
</dbReference>
<evidence type="ECO:0000256" key="1">
    <source>
        <dbReference type="ARBA" id="ARBA00004123"/>
    </source>
</evidence>
<evidence type="ECO:0000256" key="3">
    <source>
        <dbReference type="ARBA" id="ARBA00022723"/>
    </source>
</evidence>